<evidence type="ECO:0000313" key="1">
    <source>
        <dbReference type="EMBL" id="KAJ2971583.1"/>
    </source>
</evidence>
<dbReference type="Proteomes" id="UP001144978">
    <property type="component" value="Unassembled WGS sequence"/>
</dbReference>
<protein>
    <submittedName>
        <fullName evidence="1">Uncharacterized protein</fullName>
    </submittedName>
</protein>
<reference evidence="1" key="1">
    <citation type="submission" date="2022-08" db="EMBL/GenBank/DDBJ databases">
        <title>Genome Sequence of Pycnoporus sanguineus.</title>
        <authorList>
            <person name="Buettner E."/>
        </authorList>
    </citation>
    <scope>NUCLEOTIDE SEQUENCE</scope>
    <source>
        <strain evidence="1">CG-C14</strain>
    </source>
</reference>
<name>A0ACC1MZG8_9APHY</name>
<organism evidence="1 2">
    <name type="scientific">Trametes sanguinea</name>
    <dbReference type="NCBI Taxonomy" id="158606"/>
    <lineage>
        <taxon>Eukaryota</taxon>
        <taxon>Fungi</taxon>
        <taxon>Dikarya</taxon>
        <taxon>Basidiomycota</taxon>
        <taxon>Agaricomycotina</taxon>
        <taxon>Agaricomycetes</taxon>
        <taxon>Polyporales</taxon>
        <taxon>Polyporaceae</taxon>
        <taxon>Trametes</taxon>
    </lineage>
</organism>
<evidence type="ECO:0000313" key="2">
    <source>
        <dbReference type="Proteomes" id="UP001144978"/>
    </source>
</evidence>
<comment type="caution">
    <text evidence="1">The sequence shown here is derived from an EMBL/GenBank/DDBJ whole genome shotgun (WGS) entry which is preliminary data.</text>
</comment>
<dbReference type="EMBL" id="JANSHE010005323">
    <property type="protein sequence ID" value="KAJ2971583.1"/>
    <property type="molecule type" value="Genomic_DNA"/>
</dbReference>
<proteinExistence type="predicted"/>
<keyword evidence="2" id="KW-1185">Reference proteome</keyword>
<accession>A0ACC1MZG8</accession>
<sequence length="75" mass="8325">MLTTADHDDRVVPLHSFKHAATLQHLHPDNSHPLIIRIDKKAGHGAGKSTEMRIREYADKYGFISQALGLPAKKA</sequence>
<gene>
    <name evidence="1" type="ORF">NUW54_g12472</name>
</gene>